<proteinExistence type="inferred from homology"/>
<dbReference type="Proteomes" id="UP001595632">
    <property type="component" value="Unassembled WGS sequence"/>
</dbReference>
<dbReference type="InterPro" id="IPR036390">
    <property type="entry name" value="WH_DNA-bd_sf"/>
</dbReference>
<dbReference type="Gene3D" id="3.40.190.290">
    <property type="match status" value="1"/>
</dbReference>
<accession>A0ABV7GRG9</accession>
<dbReference type="PANTHER" id="PTHR30419:SF30">
    <property type="entry name" value="LYSR FAMILY TRANSCRIPTIONAL REGULATOR"/>
    <property type="match status" value="1"/>
</dbReference>
<protein>
    <submittedName>
        <fullName evidence="6">LysR family transcriptional regulator</fullName>
    </submittedName>
</protein>
<dbReference type="RefSeq" id="WP_275631439.1">
    <property type="nucleotide sequence ID" value="NZ_JARGYD010000001.1"/>
</dbReference>
<keyword evidence="7" id="KW-1185">Reference proteome</keyword>
<dbReference type="PRINTS" id="PR00039">
    <property type="entry name" value="HTHLYSR"/>
</dbReference>
<evidence type="ECO:0000259" key="5">
    <source>
        <dbReference type="PROSITE" id="PS50931"/>
    </source>
</evidence>
<comment type="caution">
    <text evidence="6">The sequence shown here is derived from an EMBL/GenBank/DDBJ whole genome shotgun (WGS) entry which is preliminary data.</text>
</comment>
<dbReference type="PROSITE" id="PS50931">
    <property type="entry name" value="HTH_LYSR"/>
    <property type="match status" value="1"/>
</dbReference>
<reference evidence="7" key="1">
    <citation type="journal article" date="2019" name="Int. J. Syst. Evol. Microbiol.">
        <title>The Global Catalogue of Microorganisms (GCM) 10K type strain sequencing project: providing services to taxonomists for standard genome sequencing and annotation.</title>
        <authorList>
            <consortium name="The Broad Institute Genomics Platform"/>
            <consortium name="The Broad Institute Genome Sequencing Center for Infectious Disease"/>
            <person name="Wu L."/>
            <person name="Ma J."/>
        </authorList>
    </citation>
    <scope>NUCLEOTIDE SEQUENCE [LARGE SCALE GENOMIC DNA]</scope>
    <source>
        <strain evidence="7">KCTC 52366</strain>
    </source>
</reference>
<dbReference type="InterPro" id="IPR036388">
    <property type="entry name" value="WH-like_DNA-bd_sf"/>
</dbReference>
<evidence type="ECO:0000313" key="6">
    <source>
        <dbReference type="EMBL" id="MFC3144179.1"/>
    </source>
</evidence>
<keyword evidence="4" id="KW-0804">Transcription</keyword>
<comment type="similarity">
    <text evidence="1">Belongs to the LysR transcriptional regulatory family.</text>
</comment>
<name>A0ABV7GRG9_9RHOB</name>
<evidence type="ECO:0000313" key="7">
    <source>
        <dbReference type="Proteomes" id="UP001595632"/>
    </source>
</evidence>
<dbReference type="Pfam" id="PF00126">
    <property type="entry name" value="HTH_1"/>
    <property type="match status" value="1"/>
</dbReference>
<evidence type="ECO:0000256" key="2">
    <source>
        <dbReference type="ARBA" id="ARBA00023015"/>
    </source>
</evidence>
<sequence>MKTYTGLNQFLAVCATRNLTAAAEILGISQPALTQAIAKLERQLGVQVLDRSTRPLGITPYGELVADYARSLDRNATDFTEKLQAMKTGTGGMLRFGCGPDWIHEILPIAVCRLEDRNPELRIEMTVTLNDQLRAKLDSGEIDMFFASVSDIYFSGDYETKIMVRDAMRVVAHIDHPIHKGAPKTLAELGRERWTMTGDETFGRQLMRRIFAQVGLEPPRPHIETNSVRAMINILRNGPFLGFLSQTHCNAYHDMEPVALADELPIREGGVTWRKDRPLLPSAQALIEETERVVAEILARE</sequence>
<dbReference type="SUPFAM" id="SSF46785">
    <property type="entry name" value="Winged helix' DNA-binding domain"/>
    <property type="match status" value="1"/>
</dbReference>
<evidence type="ECO:0000256" key="1">
    <source>
        <dbReference type="ARBA" id="ARBA00009437"/>
    </source>
</evidence>
<dbReference type="Gene3D" id="1.10.10.10">
    <property type="entry name" value="Winged helix-like DNA-binding domain superfamily/Winged helix DNA-binding domain"/>
    <property type="match status" value="1"/>
</dbReference>
<keyword evidence="3" id="KW-0238">DNA-binding</keyword>
<evidence type="ECO:0000256" key="4">
    <source>
        <dbReference type="ARBA" id="ARBA00023163"/>
    </source>
</evidence>
<dbReference type="Pfam" id="PF03466">
    <property type="entry name" value="LysR_substrate"/>
    <property type="match status" value="1"/>
</dbReference>
<dbReference type="InterPro" id="IPR050950">
    <property type="entry name" value="HTH-type_LysR_regulators"/>
</dbReference>
<organism evidence="6 7">
    <name type="scientific">Psychromarinibacter halotolerans</name>
    <dbReference type="NCBI Taxonomy" id="1775175"/>
    <lineage>
        <taxon>Bacteria</taxon>
        <taxon>Pseudomonadati</taxon>
        <taxon>Pseudomonadota</taxon>
        <taxon>Alphaproteobacteria</taxon>
        <taxon>Rhodobacterales</taxon>
        <taxon>Paracoccaceae</taxon>
        <taxon>Psychromarinibacter</taxon>
    </lineage>
</organism>
<dbReference type="EMBL" id="JBHRTB010000010">
    <property type="protein sequence ID" value="MFC3144179.1"/>
    <property type="molecule type" value="Genomic_DNA"/>
</dbReference>
<dbReference type="InterPro" id="IPR000847">
    <property type="entry name" value="LysR_HTH_N"/>
</dbReference>
<evidence type="ECO:0000256" key="3">
    <source>
        <dbReference type="ARBA" id="ARBA00023125"/>
    </source>
</evidence>
<keyword evidence="2" id="KW-0805">Transcription regulation</keyword>
<feature type="domain" description="HTH lysR-type" evidence="5">
    <location>
        <begin position="1"/>
        <end position="59"/>
    </location>
</feature>
<dbReference type="PANTHER" id="PTHR30419">
    <property type="entry name" value="HTH-TYPE TRANSCRIPTIONAL REGULATOR YBHD"/>
    <property type="match status" value="1"/>
</dbReference>
<gene>
    <name evidence="6" type="ORF">ACFOGP_15770</name>
</gene>
<dbReference type="InterPro" id="IPR005119">
    <property type="entry name" value="LysR_subst-bd"/>
</dbReference>
<dbReference type="SUPFAM" id="SSF53850">
    <property type="entry name" value="Periplasmic binding protein-like II"/>
    <property type="match status" value="1"/>
</dbReference>